<keyword evidence="6" id="KW-1185">Reference proteome</keyword>
<evidence type="ECO:0000259" key="4">
    <source>
        <dbReference type="Pfam" id="PF04998"/>
    </source>
</evidence>
<dbReference type="PANTHER" id="PTHR48446:SF1">
    <property type="entry name" value="DNA-DIRECTED RNA POLYMERASE SUBUNIT BETA' N-TERMINAL SECTION"/>
    <property type="match status" value="1"/>
</dbReference>
<gene>
    <name evidence="5" type="ORF">PR048_029262</name>
</gene>
<sequence>MVCFWEGTAVGALSAQSIGEPGTQMTLKTFHFAGVASMNITQGVPRIKEIINASKKISTPIITAHLENDTDAEFARRVKGRIEKTTLGEVKQE</sequence>
<dbReference type="InterPro" id="IPR007081">
    <property type="entry name" value="RNA_pol_Rpb1_5"/>
</dbReference>
<dbReference type="EC" id="2.7.7.6" evidence="1"/>
<evidence type="ECO:0000256" key="1">
    <source>
        <dbReference type="ARBA" id="ARBA00012418"/>
    </source>
</evidence>
<evidence type="ECO:0000313" key="5">
    <source>
        <dbReference type="EMBL" id="KAJ8870241.1"/>
    </source>
</evidence>
<name>A0ABQ9GG24_9NEOP</name>
<keyword evidence="3" id="KW-0862">Zinc</keyword>
<evidence type="ECO:0000256" key="2">
    <source>
        <dbReference type="ARBA" id="ARBA00022723"/>
    </source>
</evidence>
<dbReference type="PANTHER" id="PTHR48446">
    <property type="entry name" value="DNA-DIRECTED RNA POLYMERASE SUBUNIT BETA' N-TERMINAL SECTION"/>
    <property type="match status" value="1"/>
</dbReference>
<keyword evidence="2" id="KW-0479">Metal-binding</keyword>
<dbReference type="InterPro" id="IPR015700">
    <property type="entry name" value="RPC1"/>
</dbReference>
<dbReference type="SUPFAM" id="SSF64484">
    <property type="entry name" value="beta and beta-prime subunits of DNA dependent RNA-polymerase"/>
    <property type="match status" value="1"/>
</dbReference>
<proteinExistence type="predicted"/>
<dbReference type="EMBL" id="JARBHB010000013">
    <property type="protein sequence ID" value="KAJ8870241.1"/>
    <property type="molecule type" value="Genomic_DNA"/>
</dbReference>
<dbReference type="Proteomes" id="UP001159363">
    <property type="component" value="Chromosome 12"/>
</dbReference>
<evidence type="ECO:0000256" key="3">
    <source>
        <dbReference type="ARBA" id="ARBA00022833"/>
    </source>
</evidence>
<organism evidence="5 6">
    <name type="scientific">Dryococelus australis</name>
    <dbReference type="NCBI Taxonomy" id="614101"/>
    <lineage>
        <taxon>Eukaryota</taxon>
        <taxon>Metazoa</taxon>
        <taxon>Ecdysozoa</taxon>
        <taxon>Arthropoda</taxon>
        <taxon>Hexapoda</taxon>
        <taxon>Insecta</taxon>
        <taxon>Pterygota</taxon>
        <taxon>Neoptera</taxon>
        <taxon>Polyneoptera</taxon>
        <taxon>Phasmatodea</taxon>
        <taxon>Verophasmatodea</taxon>
        <taxon>Anareolatae</taxon>
        <taxon>Phasmatidae</taxon>
        <taxon>Eurycanthinae</taxon>
        <taxon>Dryococelus</taxon>
    </lineage>
</organism>
<feature type="domain" description="RNA polymerase Rpb1" evidence="4">
    <location>
        <begin position="7"/>
        <end position="84"/>
    </location>
</feature>
<accession>A0ABQ9GG24</accession>
<reference evidence="5 6" key="1">
    <citation type="submission" date="2023-02" db="EMBL/GenBank/DDBJ databases">
        <title>LHISI_Scaffold_Assembly.</title>
        <authorList>
            <person name="Stuart O.P."/>
            <person name="Cleave R."/>
            <person name="Magrath M.J.L."/>
            <person name="Mikheyev A.S."/>
        </authorList>
    </citation>
    <scope>NUCLEOTIDE SEQUENCE [LARGE SCALE GENOMIC DNA]</scope>
    <source>
        <strain evidence="5">Daus_M_001</strain>
        <tissue evidence="5">Leg muscle</tissue>
    </source>
</reference>
<comment type="caution">
    <text evidence="5">The sequence shown here is derived from an EMBL/GenBank/DDBJ whole genome shotgun (WGS) entry which is preliminary data.</text>
</comment>
<evidence type="ECO:0000313" key="6">
    <source>
        <dbReference type="Proteomes" id="UP001159363"/>
    </source>
</evidence>
<protein>
    <recommendedName>
        <fullName evidence="1">DNA-directed RNA polymerase</fullName>
        <ecNumber evidence="1">2.7.7.6</ecNumber>
    </recommendedName>
</protein>
<dbReference type="Pfam" id="PF04998">
    <property type="entry name" value="RNA_pol_Rpb1_5"/>
    <property type="match status" value="1"/>
</dbReference>